<name>Q1MAW2_RHIJ3</name>
<dbReference type="HOGENOM" id="CLU_136737_0_0_5"/>
<dbReference type="eggNOG" id="ENOG5032Z75">
    <property type="taxonomic scope" value="Bacteria"/>
</dbReference>
<dbReference type="InterPro" id="IPR011473">
    <property type="entry name" value="DUF1579"/>
</dbReference>
<reference evidence="1 2" key="1">
    <citation type="journal article" date="2006" name="Genome Biol.">
        <title>The genome of Rhizobium leguminosarum has recognizable core and accessory components.</title>
        <authorList>
            <person name="Young J.W."/>
            <person name="Crossman L.C."/>
            <person name="Johnston A.W.B."/>
            <person name="Thomson N.R."/>
            <person name="Ghazoui Z.F."/>
            <person name="Hull K.H."/>
            <person name="Wexler M."/>
            <person name="Curson A.R.J."/>
            <person name="Todd J.D."/>
            <person name="Poole P.S."/>
            <person name="Mauchline T.H."/>
            <person name="East A.K."/>
            <person name="Quail M.A."/>
            <person name="Churcher C."/>
            <person name="Arrowsmith C."/>
            <person name="Cherevach A."/>
            <person name="Chillingworth T."/>
            <person name="Clarke K."/>
            <person name="Cronin A."/>
            <person name="Davis P."/>
            <person name="Fraser A."/>
            <person name="Hance Z."/>
            <person name="Hauser H."/>
            <person name="Jagels K."/>
            <person name="Moule S."/>
            <person name="Mungall K."/>
            <person name="Norbertczak H."/>
            <person name="Rabbinowitsch E."/>
            <person name="Sanders M."/>
            <person name="Simmonds M."/>
            <person name="Whitehead S."/>
            <person name="Parkhill J."/>
        </authorList>
    </citation>
    <scope>NUCLEOTIDE SEQUENCE [LARGE SCALE GENOMIC DNA]</scope>
    <source>
        <strain evidence="2">DSM 114642 / LMG 32736 / 3841</strain>
    </source>
</reference>
<sequence length="165" mass="18138">MIMAFQSTPSAAHFRLNAFAGVWEGDERVAASAWTSEGKASAEFSGEALFGGFFLEQRYRQTRDGAVSFEARNVFGFDASDKTYKLYQFDTAGFAPPVPASGEWNGNELVLMKTSPRGSQRTVFTFENEDCYRMGVSFSPAGSDTWQEVVSGVYRRASPTSSNLS</sequence>
<accession>Q1MAW2</accession>
<keyword evidence="2" id="KW-1185">Reference proteome</keyword>
<dbReference type="Proteomes" id="UP000006575">
    <property type="component" value="Chromosome"/>
</dbReference>
<gene>
    <name evidence="1" type="ordered locus">RL4437</name>
</gene>
<protein>
    <recommendedName>
        <fullName evidence="3">DUF1579 domain-containing protein</fullName>
    </recommendedName>
</protein>
<evidence type="ECO:0008006" key="3">
    <source>
        <dbReference type="Google" id="ProtNLM"/>
    </source>
</evidence>
<evidence type="ECO:0000313" key="2">
    <source>
        <dbReference type="Proteomes" id="UP000006575"/>
    </source>
</evidence>
<organism evidence="1 2">
    <name type="scientific">Rhizobium johnstonii (strain DSM 114642 / LMG 32736 / 3841)</name>
    <name type="common">Rhizobium leguminosarum bv. viciae</name>
    <dbReference type="NCBI Taxonomy" id="216596"/>
    <lineage>
        <taxon>Bacteria</taxon>
        <taxon>Pseudomonadati</taxon>
        <taxon>Pseudomonadota</taxon>
        <taxon>Alphaproteobacteria</taxon>
        <taxon>Hyphomicrobiales</taxon>
        <taxon>Rhizobiaceae</taxon>
        <taxon>Rhizobium/Agrobacterium group</taxon>
        <taxon>Rhizobium</taxon>
        <taxon>Rhizobium johnstonii</taxon>
    </lineage>
</organism>
<evidence type="ECO:0000313" key="1">
    <source>
        <dbReference type="EMBL" id="CAK09923.1"/>
    </source>
</evidence>
<dbReference type="KEGG" id="rle:RL4437"/>
<dbReference type="EMBL" id="AM236080">
    <property type="protein sequence ID" value="CAK09923.1"/>
    <property type="molecule type" value="Genomic_DNA"/>
</dbReference>
<dbReference type="AlphaFoldDB" id="Q1MAW2"/>
<dbReference type="Pfam" id="PF07617">
    <property type="entry name" value="DUF1579"/>
    <property type="match status" value="1"/>
</dbReference>
<dbReference type="EnsemblBacteria" id="CAK09923">
    <property type="protein sequence ID" value="CAK09923"/>
    <property type="gene ID" value="RL4437"/>
</dbReference>
<proteinExistence type="predicted"/>